<dbReference type="InterPro" id="IPR008921">
    <property type="entry name" value="DNA_pol3_clamp-load_cplx_C"/>
</dbReference>
<keyword evidence="6" id="KW-0067">ATP-binding</keyword>
<dbReference type="PATRIC" id="fig|442.8.peg.1544"/>
<keyword evidence="5" id="KW-0547">Nucleotide-binding</keyword>
<dbReference type="Gene3D" id="1.20.272.10">
    <property type="match status" value="1"/>
</dbReference>
<evidence type="ECO:0000256" key="1">
    <source>
        <dbReference type="ARBA" id="ARBA00002393"/>
    </source>
</evidence>
<feature type="region of interest" description="Disordered" evidence="7">
    <location>
        <begin position="1"/>
        <end position="66"/>
    </location>
</feature>
<evidence type="ECO:0000256" key="6">
    <source>
        <dbReference type="ARBA" id="ARBA00022840"/>
    </source>
</evidence>
<feature type="domain" description="AAA+ ATPase" evidence="8">
    <location>
        <begin position="88"/>
        <end position="205"/>
    </location>
</feature>
<dbReference type="InterPro" id="IPR003593">
    <property type="entry name" value="AAA+_ATPase"/>
</dbReference>
<dbReference type="GO" id="GO:0005524">
    <property type="term" value="F:ATP binding"/>
    <property type="evidence" value="ECO:0007669"/>
    <property type="project" value="UniProtKB-KW"/>
</dbReference>
<dbReference type="GO" id="GO:0017116">
    <property type="term" value="F:single-stranded DNA helicase activity"/>
    <property type="evidence" value="ECO:0007669"/>
    <property type="project" value="TreeGrafter"/>
</dbReference>
<dbReference type="Pfam" id="PF12002">
    <property type="entry name" value="MgsA_C"/>
    <property type="match status" value="1"/>
</dbReference>
<dbReference type="CDD" id="cd18139">
    <property type="entry name" value="HLD_clamp_RarA"/>
    <property type="match status" value="1"/>
</dbReference>
<keyword evidence="4" id="KW-0235">DNA replication</keyword>
<comment type="caution">
    <text evidence="9">The sequence shown here is derived from an EMBL/GenBank/DDBJ whole genome shotgun (WGS) entry which is preliminary data.</text>
</comment>
<feature type="compositionally biased region" description="Basic and acidic residues" evidence="7">
    <location>
        <begin position="57"/>
        <end position="66"/>
    </location>
</feature>
<evidence type="ECO:0000313" key="9">
    <source>
        <dbReference type="EMBL" id="KXV18508.1"/>
    </source>
</evidence>
<protein>
    <recommendedName>
        <fullName evidence="3">Replication-associated recombination protein A</fullName>
    </recommendedName>
</protein>
<dbReference type="FunFam" id="1.20.272.10:FF:000001">
    <property type="entry name" value="Putative AAA family ATPase"/>
    <property type="match status" value="1"/>
</dbReference>
<dbReference type="FunFam" id="3.40.50.300:FF:000137">
    <property type="entry name" value="Replication-associated recombination protein A"/>
    <property type="match status" value="1"/>
</dbReference>
<dbReference type="SUPFAM" id="SSF48019">
    <property type="entry name" value="post-AAA+ oligomerization domain-like"/>
    <property type="match status" value="1"/>
</dbReference>
<dbReference type="GO" id="GO:0000731">
    <property type="term" value="P:DNA synthesis involved in DNA repair"/>
    <property type="evidence" value="ECO:0007669"/>
    <property type="project" value="TreeGrafter"/>
</dbReference>
<evidence type="ECO:0000256" key="3">
    <source>
        <dbReference type="ARBA" id="ARBA00020776"/>
    </source>
</evidence>
<dbReference type="EMBL" id="LHZG01000167">
    <property type="protein sequence ID" value="KXV18508.1"/>
    <property type="molecule type" value="Genomic_DNA"/>
</dbReference>
<evidence type="ECO:0000256" key="7">
    <source>
        <dbReference type="SAM" id="MobiDB-lite"/>
    </source>
</evidence>
<dbReference type="InterPro" id="IPR032423">
    <property type="entry name" value="AAA_assoc_2"/>
</dbReference>
<dbReference type="GO" id="GO:0006261">
    <property type="term" value="P:DNA-templated DNA replication"/>
    <property type="evidence" value="ECO:0007669"/>
    <property type="project" value="TreeGrafter"/>
</dbReference>
<name>A0A149RVV0_GLUOY</name>
<dbReference type="SMART" id="SM00382">
    <property type="entry name" value="AAA"/>
    <property type="match status" value="1"/>
</dbReference>
<dbReference type="InterPro" id="IPR021886">
    <property type="entry name" value="MgsA_C"/>
</dbReference>
<accession>A0A149RVV0</accession>
<evidence type="ECO:0000259" key="8">
    <source>
        <dbReference type="SMART" id="SM00382"/>
    </source>
</evidence>
<dbReference type="PANTHER" id="PTHR13779:SF7">
    <property type="entry name" value="ATPASE WRNIP1"/>
    <property type="match status" value="1"/>
</dbReference>
<dbReference type="PANTHER" id="PTHR13779">
    <property type="entry name" value="WERNER HELICASE-INTERACTING PROTEIN 1 FAMILY MEMBER"/>
    <property type="match status" value="1"/>
</dbReference>
<proteinExistence type="inferred from homology"/>
<dbReference type="GO" id="GO:0003677">
    <property type="term" value="F:DNA binding"/>
    <property type="evidence" value="ECO:0007669"/>
    <property type="project" value="InterPro"/>
</dbReference>
<dbReference type="Proteomes" id="UP000075655">
    <property type="component" value="Unassembled WGS sequence"/>
</dbReference>
<comment type="function">
    <text evidence="1">DNA-dependent ATPase that plays important roles in cellular responses to stalled DNA replication processes.</text>
</comment>
<dbReference type="GO" id="GO:0016887">
    <property type="term" value="F:ATP hydrolysis activity"/>
    <property type="evidence" value="ECO:0007669"/>
    <property type="project" value="InterPro"/>
</dbReference>
<dbReference type="Pfam" id="PF00004">
    <property type="entry name" value="AAA"/>
    <property type="match status" value="1"/>
</dbReference>
<evidence type="ECO:0000256" key="5">
    <source>
        <dbReference type="ARBA" id="ARBA00022741"/>
    </source>
</evidence>
<dbReference type="GO" id="GO:0008047">
    <property type="term" value="F:enzyme activator activity"/>
    <property type="evidence" value="ECO:0007669"/>
    <property type="project" value="TreeGrafter"/>
</dbReference>
<dbReference type="Gene3D" id="3.40.50.300">
    <property type="entry name" value="P-loop containing nucleotide triphosphate hydrolases"/>
    <property type="match status" value="1"/>
</dbReference>
<dbReference type="Gene3D" id="1.10.3710.10">
    <property type="entry name" value="DNA polymerase III clamp loader subunits, C-terminal domain"/>
    <property type="match status" value="1"/>
</dbReference>
<gene>
    <name evidence="9" type="ORF">AD934_07865</name>
</gene>
<dbReference type="InterPro" id="IPR003959">
    <property type="entry name" value="ATPase_AAA_core"/>
</dbReference>
<dbReference type="InterPro" id="IPR027417">
    <property type="entry name" value="P-loop_NTPase"/>
</dbReference>
<organism evidence="9 10">
    <name type="scientific">Gluconobacter oxydans</name>
    <name type="common">Gluconobacter suboxydans</name>
    <dbReference type="NCBI Taxonomy" id="442"/>
    <lineage>
        <taxon>Bacteria</taxon>
        <taxon>Pseudomonadati</taxon>
        <taxon>Pseudomonadota</taxon>
        <taxon>Alphaproteobacteria</taxon>
        <taxon>Acetobacterales</taxon>
        <taxon>Acetobacteraceae</taxon>
        <taxon>Gluconobacter</taxon>
    </lineage>
</organism>
<evidence type="ECO:0000256" key="4">
    <source>
        <dbReference type="ARBA" id="ARBA00022705"/>
    </source>
</evidence>
<comment type="similarity">
    <text evidence="2">Belongs to the AAA ATPase family. RarA/MGS1/WRNIP1 subfamily.</text>
</comment>
<dbReference type="CDD" id="cd00009">
    <property type="entry name" value="AAA"/>
    <property type="match status" value="1"/>
</dbReference>
<evidence type="ECO:0000313" key="10">
    <source>
        <dbReference type="Proteomes" id="UP000075655"/>
    </source>
</evidence>
<dbReference type="SUPFAM" id="SSF52540">
    <property type="entry name" value="P-loop containing nucleoside triphosphate hydrolases"/>
    <property type="match status" value="1"/>
</dbReference>
<dbReference type="Pfam" id="PF16193">
    <property type="entry name" value="AAA_assoc_2"/>
    <property type="match status" value="1"/>
</dbReference>
<sequence>MTDMTDLFGGAPEANRAPGHASGRGPSRAPENMRQQRPIEAPQVQRRPPSRTQPLADRLRPKRLEDVRGQDHLLGPEGTLTRMLARGTLSSLILWGGPGCGKTTIARLLAGRAGLFYSQISAVFSGVADLRRAFEEADKKQAATSKGTLLFVDEIHRFNRAQQDGFLPYVERGTVVLVGATTENPSFALNAALLSRCQVLVLNRLDDASLESLLVHAEDEVGRPLPLDPEARASLRAMADGDGRYLLNMVEQLVALDPSKMLTPRDLAAILSRRAILYDRDREEHYNLISALHKSLRGSDPDAALYWFARMLEGGEDPRYIARRLTRFAAEDVGQADPSALPMAVAGWQTYERLGSPEGELALAQVVVHLATAPKSNAVYTAYKAARALARDTGSLMPPSHILNAPTSLMKDIGYGKGYEYDHDSEDAFSGQNYFPDGMPRASLYHPTDRGHEGRIRKLLDMRAAKRASREP</sequence>
<dbReference type="AlphaFoldDB" id="A0A149RVV0"/>
<dbReference type="InterPro" id="IPR051314">
    <property type="entry name" value="AAA_ATPase_RarA/MGS1/WRNIP1"/>
</dbReference>
<reference evidence="9 10" key="1">
    <citation type="submission" date="2015-06" db="EMBL/GenBank/DDBJ databases">
        <title>Improved classification and identification of acetic acid bacteria using matrix-assisted laser desorption/ionization time-of-flight mass spectrometry; Gluconobacter nephelii and Gluconobacter uchimurae are later heterotypic synonyms of Gluconobacter japonicus and Gluconobacter oxydans, respectively.</title>
        <authorList>
            <person name="Li L."/>
            <person name="Cleenwerck I."/>
            <person name="De Vuyst L."/>
            <person name="Vandamme P."/>
        </authorList>
    </citation>
    <scope>NUCLEOTIDE SEQUENCE [LARGE SCALE GENOMIC DNA]</scope>
    <source>
        <strain evidence="9 10">LMG 1676</strain>
    </source>
</reference>
<evidence type="ECO:0000256" key="2">
    <source>
        <dbReference type="ARBA" id="ARBA00008959"/>
    </source>
</evidence>